<dbReference type="PANTHER" id="PTHR30294">
    <property type="entry name" value="MEMBRANE COMPONENT OF ABC TRANSPORTER YHHJ-RELATED"/>
    <property type="match status" value="1"/>
</dbReference>
<comment type="subcellular location">
    <subcellularLocation>
        <location evidence="1">Cell membrane</location>
        <topology evidence="1">Multi-pass membrane protein</topology>
    </subcellularLocation>
</comment>
<dbReference type="GO" id="GO:0005886">
    <property type="term" value="C:plasma membrane"/>
    <property type="evidence" value="ECO:0007669"/>
    <property type="project" value="UniProtKB-SubCell"/>
</dbReference>
<comment type="caution">
    <text evidence="8">The sequence shown here is derived from an EMBL/GenBank/DDBJ whole genome shotgun (WGS) entry which is preliminary data.</text>
</comment>
<keyword evidence="9" id="KW-1185">Reference proteome</keyword>
<feature type="transmembrane region" description="Helical" evidence="6">
    <location>
        <begin position="40"/>
        <end position="61"/>
    </location>
</feature>
<dbReference type="GO" id="GO:0140359">
    <property type="term" value="F:ABC-type transporter activity"/>
    <property type="evidence" value="ECO:0007669"/>
    <property type="project" value="InterPro"/>
</dbReference>
<accession>A0A7W9EY21</accession>
<evidence type="ECO:0000256" key="2">
    <source>
        <dbReference type="ARBA" id="ARBA00022475"/>
    </source>
</evidence>
<feature type="transmembrane region" description="Helical" evidence="6">
    <location>
        <begin position="317"/>
        <end position="336"/>
    </location>
</feature>
<dbReference type="RefSeq" id="WP_183528301.1">
    <property type="nucleotide sequence ID" value="NZ_JACIJM010000004.1"/>
</dbReference>
<dbReference type="Gene3D" id="3.40.1710.10">
    <property type="entry name" value="abc type-2 transporter like domain"/>
    <property type="match status" value="1"/>
</dbReference>
<evidence type="ECO:0000256" key="3">
    <source>
        <dbReference type="ARBA" id="ARBA00022692"/>
    </source>
</evidence>
<dbReference type="InterPro" id="IPR013525">
    <property type="entry name" value="ABC2_TM"/>
</dbReference>
<evidence type="ECO:0000313" key="9">
    <source>
        <dbReference type="Proteomes" id="UP000535415"/>
    </source>
</evidence>
<feature type="transmembrane region" description="Helical" evidence="6">
    <location>
        <begin position="286"/>
        <end position="310"/>
    </location>
</feature>
<organism evidence="8 9">
    <name type="scientific">Yoonia ponticola</name>
    <dbReference type="NCBI Taxonomy" id="1524255"/>
    <lineage>
        <taxon>Bacteria</taxon>
        <taxon>Pseudomonadati</taxon>
        <taxon>Pseudomonadota</taxon>
        <taxon>Alphaproteobacteria</taxon>
        <taxon>Rhodobacterales</taxon>
        <taxon>Paracoccaceae</taxon>
        <taxon>Yoonia</taxon>
    </lineage>
</organism>
<sequence>MSIGPQPHAAETNPVAPSHLPPGFRRIWRRELRQIATRPALAFMLVPLPLILFLVLAVVFAPGLPRDLPVAVVDLDGSTMSHQIVRMADASADVEVVEQLATLSEARQALVSQRAYAILMIPADMEHDLLLGQRPEVVVFSNSQFLTAGGIVGRSLTATVSTFSAGVSLKLLEGRGIGTDRAMDLITPIPVQQSPLFNPSLDYIQFLLSAVMPTIMQIFICAAAVLSFSRERHSPNGMARLLRVSKTPSRAIFGKLLPYTFIGTFVLLLGDVLMFSFFGASFRGNVFVFFLNGFMFILTCQALGALIALIAKDTTGALGMMGLIVAPSFGFAGVSFPRFGMTAFSQIWGAIIPLTPYLQLRTDQTLRGTPLEYSLPTMAWLFAQLVVFSALLWLMARKTMTQTPVVADEPTVETAEAAQ</sequence>
<feature type="transmembrane region" description="Helical" evidence="6">
    <location>
        <begin position="377"/>
        <end position="396"/>
    </location>
</feature>
<keyword evidence="5 6" id="KW-0472">Membrane</keyword>
<keyword evidence="2" id="KW-1003">Cell membrane</keyword>
<reference evidence="8 9" key="1">
    <citation type="submission" date="2020-08" db="EMBL/GenBank/DDBJ databases">
        <title>Genomic Encyclopedia of Type Strains, Phase IV (KMG-IV): sequencing the most valuable type-strain genomes for metagenomic binning, comparative biology and taxonomic classification.</title>
        <authorList>
            <person name="Goeker M."/>
        </authorList>
    </citation>
    <scope>NUCLEOTIDE SEQUENCE [LARGE SCALE GENOMIC DNA]</scope>
    <source>
        <strain evidence="8 9">DSM 101064</strain>
    </source>
</reference>
<dbReference type="Proteomes" id="UP000535415">
    <property type="component" value="Unassembled WGS sequence"/>
</dbReference>
<proteinExistence type="predicted"/>
<name>A0A7W9EY21_9RHOB</name>
<dbReference type="EMBL" id="JACIJM010000004">
    <property type="protein sequence ID" value="MBB5722244.1"/>
    <property type="molecule type" value="Genomic_DNA"/>
</dbReference>
<protein>
    <submittedName>
        <fullName evidence="8">ABC-2 type transport system permease protein</fullName>
    </submittedName>
</protein>
<dbReference type="AlphaFoldDB" id="A0A7W9EY21"/>
<dbReference type="InterPro" id="IPR051449">
    <property type="entry name" value="ABC-2_transporter_component"/>
</dbReference>
<evidence type="ECO:0000259" key="7">
    <source>
        <dbReference type="Pfam" id="PF12698"/>
    </source>
</evidence>
<gene>
    <name evidence="8" type="ORF">FHS72_001868</name>
</gene>
<evidence type="ECO:0000256" key="4">
    <source>
        <dbReference type="ARBA" id="ARBA00022989"/>
    </source>
</evidence>
<evidence type="ECO:0000313" key="8">
    <source>
        <dbReference type="EMBL" id="MBB5722244.1"/>
    </source>
</evidence>
<evidence type="ECO:0000256" key="5">
    <source>
        <dbReference type="ARBA" id="ARBA00023136"/>
    </source>
</evidence>
<evidence type="ECO:0000256" key="6">
    <source>
        <dbReference type="SAM" id="Phobius"/>
    </source>
</evidence>
<evidence type="ECO:0000256" key="1">
    <source>
        <dbReference type="ARBA" id="ARBA00004651"/>
    </source>
</evidence>
<dbReference type="PANTHER" id="PTHR30294:SF29">
    <property type="entry name" value="MULTIDRUG ABC TRANSPORTER PERMEASE YBHS-RELATED"/>
    <property type="match status" value="1"/>
</dbReference>
<dbReference type="Pfam" id="PF12698">
    <property type="entry name" value="ABC2_membrane_3"/>
    <property type="match status" value="1"/>
</dbReference>
<feature type="transmembrane region" description="Helical" evidence="6">
    <location>
        <begin position="256"/>
        <end position="280"/>
    </location>
</feature>
<keyword evidence="3 6" id="KW-0812">Transmembrane</keyword>
<feature type="domain" description="ABC-2 type transporter transmembrane" evidence="7">
    <location>
        <begin position="41"/>
        <end position="394"/>
    </location>
</feature>
<keyword evidence="4 6" id="KW-1133">Transmembrane helix</keyword>
<feature type="transmembrane region" description="Helical" evidence="6">
    <location>
        <begin position="203"/>
        <end position="228"/>
    </location>
</feature>